<proteinExistence type="inferred from homology"/>
<keyword evidence="2 7" id="KW-0378">Hydrolase</keyword>
<dbReference type="RefSeq" id="WP_220103805.1">
    <property type="nucleotide sequence ID" value="NZ_JAHZSS010000008.1"/>
</dbReference>
<sequence>MQINRLLMTGCALAIVFITGCVNSGSEPSEQQSAAPYVANSFTLNRGVNASHWLSQSDIRGAERVAYMQEKDFETIAALGFDHVRLPVDEEQLWNEQGEQQAEAFALMHQAIGWSLKHDLRVIIDLHVLRAHHFNRPDSQKIWHDRAAQEQYISFWQQLSAELKQYPLAKVAYEPLNEAVADDNEDWNKLINWVIAEIRKLEPNRTIIMGSNRWQQVDTFAALQVPANDPNIILSFHYYTPFNLTHYRAPWTHIKDYAGPVQYPGETVPSEELAKLDSVLADHLKGANGPYDKAIMAKHIEQAVAVAQAHNLQLYCGEFGAFPTTHLALRQAWYRDLIEIFDENDIAWAHWNYKNDFPLVDEQLNPDDSLLQILLPPM</sequence>
<evidence type="ECO:0000313" key="10">
    <source>
        <dbReference type="Proteomes" id="UP001166251"/>
    </source>
</evidence>
<dbReference type="SUPFAM" id="SSF51445">
    <property type="entry name" value="(Trans)glycosidases"/>
    <property type="match status" value="1"/>
</dbReference>
<keyword evidence="6" id="KW-0624">Polysaccharide degradation</keyword>
<keyword evidence="4" id="KW-0119">Carbohydrate metabolism</keyword>
<comment type="similarity">
    <text evidence="1 7">Belongs to the glycosyl hydrolase 5 (cellulase A) family.</text>
</comment>
<dbReference type="Proteomes" id="UP001166251">
    <property type="component" value="Unassembled WGS sequence"/>
</dbReference>
<accession>A0ABS7EH68</accession>
<evidence type="ECO:0000313" key="9">
    <source>
        <dbReference type="EMBL" id="MBW8191126.1"/>
    </source>
</evidence>
<evidence type="ECO:0000256" key="6">
    <source>
        <dbReference type="ARBA" id="ARBA00023326"/>
    </source>
</evidence>
<protein>
    <submittedName>
        <fullName evidence="9">Glycoside hydrolase family 5 protein</fullName>
    </submittedName>
</protein>
<evidence type="ECO:0000256" key="4">
    <source>
        <dbReference type="ARBA" id="ARBA00023277"/>
    </source>
</evidence>
<dbReference type="Pfam" id="PF00150">
    <property type="entry name" value="Cellulase"/>
    <property type="match status" value="1"/>
</dbReference>
<dbReference type="InterPro" id="IPR050386">
    <property type="entry name" value="Glycosyl_hydrolase_5"/>
</dbReference>
<dbReference type="PANTHER" id="PTHR31297:SF41">
    <property type="entry name" value="ENDOGLUCANASE, PUTATIVE (AFU_ORTHOLOGUE AFUA_5G01830)-RELATED"/>
    <property type="match status" value="1"/>
</dbReference>
<keyword evidence="10" id="KW-1185">Reference proteome</keyword>
<evidence type="ECO:0000256" key="1">
    <source>
        <dbReference type="ARBA" id="ARBA00005641"/>
    </source>
</evidence>
<evidence type="ECO:0000256" key="7">
    <source>
        <dbReference type="RuleBase" id="RU361153"/>
    </source>
</evidence>
<dbReference type="EMBL" id="JAHZSS010000008">
    <property type="protein sequence ID" value="MBW8191126.1"/>
    <property type="molecule type" value="Genomic_DNA"/>
</dbReference>
<dbReference type="PROSITE" id="PS51257">
    <property type="entry name" value="PROKAR_LIPOPROTEIN"/>
    <property type="match status" value="1"/>
</dbReference>
<organism evidence="9 10">
    <name type="scientific">Neiella holothuriorum</name>
    <dbReference type="NCBI Taxonomy" id="2870530"/>
    <lineage>
        <taxon>Bacteria</taxon>
        <taxon>Pseudomonadati</taxon>
        <taxon>Pseudomonadota</taxon>
        <taxon>Gammaproteobacteria</taxon>
        <taxon>Alteromonadales</taxon>
        <taxon>Echinimonadaceae</taxon>
        <taxon>Neiella</taxon>
    </lineage>
</organism>
<name>A0ABS7EH68_9GAMM</name>
<evidence type="ECO:0000259" key="8">
    <source>
        <dbReference type="Pfam" id="PF00150"/>
    </source>
</evidence>
<evidence type="ECO:0000256" key="5">
    <source>
        <dbReference type="ARBA" id="ARBA00023295"/>
    </source>
</evidence>
<keyword evidence="5 7" id="KW-0326">Glycosidase</keyword>
<evidence type="ECO:0000256" key="3">
    <source>
        <dbReference type="ARBA" id="ARBA00023001"/>
    </source>
</evidence>
<dbReference type="Gene3D" id="3.20.20.80">
    <property type="entry name" value="Glycosidases"/>
    <property type="match status" value="1"/>
</dbReference>
<dbReference type="InterPro" id="IPR001547">
    <property type="entry name" value="Glyco_hydro_5"/>
</dbReference>
<dbReference type="PANTHER" id="PTHR31297">
    <property type="entry name" value="GLUCAN ENDO-1,6-BETA-GLUCOSIDASE B"/>
    <property type="match status" value="1"/>
</dbReference>
<dbReference type="InterPro" id="IPR017853">
    <property type="entry name" value="GH"/>
</dbReference>
<feature type="domain" description="Glycoside hydrolase family 5" evidence="8">
    <location>
        <begin position="68"/>
        <end position="355"/>
    </location>
</feature>
<reference evidence="9" key="1">
    <citation type="submission" date="2021-07" db="EMBL/GenBank/DDBJ databases">
        <title>Neiella marina sp. nov., isolated from the intestinal content of sea cucumber Apostichopus japonicus.</title>
        <authorList>
            <person name="Bai X."/>
        </authorList>
    </citation>
    <scope>NUCLEOTIDE SEQUENCE</scope>
    <source>
        <strain evidence="9">126</strain>
    </source>
</reference>
<keyword evidence="3" id="KW-0136">Cellulose degradation</keyword>
<comment type="caution">
    <text evidence="9">The sequence shown here is derived from an EMBL/GenBank/DDBJ whole genome shotgun (WGS) entry which is preliminary data.</text>
</comment>
<evidence type="ECO:0000256" key="2">
    <source>
        <dbReference type="ARBA" id="ARBA00022801"/>
    </source>
</evidence>
<gene>
    <name evidence="9" type="ORF">K0504_08775</name>
</gene>
<dbReference type="GO" id="GO:0016787">
    <property type="term" value="F:hydrolase activity"/>
    <property type="evidence" value="ECO:0007669"/>
    <property type="project" value="UniProtKB-KW"/>
</dbReference>